<proteinExistence type="predicted"/>
<dbReference type="AlphaFoldDB" id="A0AAU8K6T7"/>
<gene>
    <name evidence="1" type="ORF">ABWK59_30765</name>
</gene>
<dbReference type="EMBL" id="CP159872">
    <property type="protein sequence ID" value="XCM82992.1"/>
    <property type="molecule type" value="Genomic_DNA"/>
</dbReference>
<evidence type="ECO:0000313" key="1">
    <source>
        <dbReference type="EMBL" id="XCM82992.1"/>
    </source>
</evidence>
<name>A0AAU8K6T7_9ACTN</name>
<dbReference type="RefSeq" id="WP_354643927.1">
    <property type="nucleotide sequence ID" value="NZ_CP159872.1"/>
</dbReference>
<dbReference type="KEGG" id="kcm:ABWK59_30765"/>
<accession>A0AAU8K6T7</accession>
<protein>
    <submittedName>
        <fullName evidence="1">Uncharacterized protein</fullName>
    </submittedName>
</protein>
<reference evidence="1" key="1">
    <citation type="submission" date="2024-06" db="EMBL/GenBank/DDBJ databases">
        <title>The genome sequences of Kitasatospora sp. strain HUAS MG31.</title>
        <authorList>
            <person name="Mo P."/>
        </authorList>
    </citation>
    <scope>NUCLEOTIDE SEQUENCE</scope>
    <source>
        <strain evidence="1">HUAS MG31</strain>
    </source>
</reference>
<organism evidence="1">
    <name type="scientific">Kitasatospora camelliae</name>
    <dbReference type="NCBI Taxonomy" id="3156397"/>
    <lineage>
        <taxon>Bacteria</taxon>
        <taxon>Bacillati</taxon>
        <taxon>Actinomycetota</taxon>
        <taxon>Actinomycetes</taxon>
        <taxon>Kitasatosporales</taxon>
        <taxon>Streptomycetaceae</taxon>
        <taxon>Kitasatospora</taxon>
    </lineage>
</organism>
<sequence>MARYTVTLTTSANAVVDVEVPDDVTDPEEIAELAVAALEDEGAPDLCNACATPVQLGDDWRPARHQGAPLLTRHDA</sequence>